<accession>A0AA36CYS6</accession>
<keyword evidence="5 6" id="KW-0472">Membrane</keyword>
<proteinExistence type="inferred from homology"/>
<comment type="similarity">
    <text evidence="2">Belongs to the nematode receptor-like protein sre family.</text>
</comment>
<protein>
    <recommendedName>
        <fullName evidence="9">G protein-coupled receptor</fullName>
    </recommendedName>
</protein>
<evidence type="ECO:0000313" key="7">
    <source>
        <dbReference type="EMBL" id="CAJ0576775.1"/>
    </source>
</evidence>
<sequence length="352" mass="40474">MIPSLIYHVDIFGWNVTFLSALLVDIRELERFPPLDFIISITTVVEMVLLVFIGLAYLPYFYVVATCSVYHPNLKRIMLLLILNSFLFLFTRFVLILYSFRYIDRTGDETSDLLLLIAGTVRLACMIVVFAMFPFILTERIFAVIYLWDYEHKRRTWISSIIIVGSAIVAPIGAIGLSIAVLEIRAFATYFGIPAFLLAMIGFAWGTGKLSRVNQKTLDDLNRKNCEYGLSAKYQAAENQRCFGFANKFLYFSTFSDFFGTGVVIIHVLLYKQPTLNCLIAGAIFEHYSTLYPISYLFVSLYAVEEWRKKYFSIFEPILCGQKIGDTPPEKANINHDQDTKDYFDYYKSTWA</sequence>
<evidence type="ECO:0000256" key="1">
    <source>
        <dbReference type="ARBA" id="ARBA00004141"/>
    </source>
</evidence>
<feature type="transmembrane region" description="Helical" evidence="6">
    <location>
        <begin position="77"/>
        <end position="101"/>
    </location>
</feature>
<dbReference type="GO" id="GO:0016020">
    <property type="term" value="C:membrane"/>
    <property type="evidence" value="ECO:0007669"/>
    <property type="project" value="UniProtKB-SubCell"/>
</dbReference>
<keyword evidence="3 6" id="KW-0812">Transmembrane</keyword>
<dbReference type="GO" id="GO:0007606">
    <property type="term" value="P:sensory perception of chemical stimulus"/>
    <property type="evidence" value="ECO:0007669"/>
    <property type="project" value="InterPro"/>
</dbReference>
<feature type="transmembrane region" description="Helical" evidence="6">
    <location>
        <begin position="113"/>
        <end position="137"/>
    </location>
</feature>
<evidence type="ECO:0000313" key="8">
    <source>
        <dbReference type="Proteomes" id="UP001177023"/>
    </source>
</evidence>
<reference evidence="7" key="1">
    <citation type="submission" date="2023-06" db="EMBL/GenBank/DDBJ databases">
        <authorList>
            <person name="Delattre M."/>
        </authorList>
    </citation>
    <scope>NUCLEOTIDE SEQUENCE</scope>
    <source>
        <strain evidence="7">AF72</strain>
    </source>
</reference>
<keyword evidence="4 6" id="KW-1133">Transmembrane helix</keyword>
<feature type="transmembrane region" description="Helical" evidence="6">
    <location>
        <begin position="157"/>
        <end position="181"/>
    </location>
</feature>
<feature type="transmembrane region" description="Helical" evidence="6">
    <location>
        <begin position="187"/>
        <end position="206"/>
    </location>
</feature>
<gene>
    <name evidence="7" type="ORF">MSPICULIGERA_LOCUS15062</name>
</gene>
<dbReference type="PANTHER" id="PTHR23128:SF132">
    <property type="entry name" value="SERPENTINE RECEPTOR, CLASS E (EPSILON)-RELATED"/>
    <property type="match status" value="1"/>
</dbReference>
<feature type="transmembrane region" description="Helical" evidence="6">
    <location>
        <begin position="283"/>
        <end position="304"/>
    </location>
</feature>
<name>A0AA36CYS6_9BILA</name>
<feature type="transmembrane region" description="Helical" evidence="6">
    <location>
        <begin position="37"/>
        <end position="65"/>
    </location>
</feature>
<organism evidence="7 8">
    <name type="scientific">Mesorhabditis spiculigera</name>
    <dbReference type="NCBI Taxonomy" id="96644"/>
    <lineage>
        <taxon>Eukaryota</taxon>
        <taxon>Metazoa</taxon>
        <taxon>Ecdysozoa</taxon>
        <taxon>Nematoda</taxon>
        <taxon>Chromadorea</taxon>
        <taxon>Rhabditida</taxon>
        <taxon>Rhabditina</taxon>
        <taxon>Rhabditomorpha</taxon>
        <taxon>Rhabditoidea</taxon>
        <taxon>Rhabditidae</taxon>
        <taxon>Mesorhabditinae</taxon>
        <taxon>Mesorhabditis</taxon>
    </lineage>
</organism>
<feature type="non-terminal residue" evidence="7">
    <location>
        <position position="352"/>
    </location>
</feature>
<evidence type="ECO:0008006" key="9">
    <source>
        <dbReference type="Google" id="ProtNLM"/>
    </source>
</evidence>
<dbReference type="AlphaFoldDB" id="A0AA36CYS6"/>
<evidence type="ECO:0000256" key="4">
    <source>
        <dbReference type="ARBA" id="ARBA00022989"/>
    </source>
</evidence>
<comment type="subcellular location">
    <subcellularLocation>
        <location evidence="1">Membrane</location>
        <topology evidence="1">Multi-pass membrane protein</topology>
    </subcellularLocation>
</comment>
<comment type="caution">
    <text evidence="7">The sequence shown here is derived from an EMBL/GenBank/DDBJ whole genome shotgun (WGS) entry which is preliminary data.</text>
</comment>
<evidence type="ECO:0000256" key="6">
    <source>
        <dbReference type="SAM" id="Phobius"/>
    </source>
</evidence>
<keyword evidence="8" id="KW-1185">Reference proteome</keyword>
<evidence type="ECO:0000256" key="3">
    <source>
        <dbReference type="ARBA" id="ARBA00022692"/>
    </source>
</evidence>
<dbReference type="InterPro" id="IPR004151">
    <property type="entry name" value="7TM_GPCR_serpentine_rcpt_Sre"/>
</dbReference>
<feature type="transmembrane region" description="Helical" evidence="6">
    <location>
        <begin position="249"/>
        <end position="271"/>
    </location>
</feature>
<dbReference type="Pfam" id="PF03125">
    <property type="entry name" value="Sre"/>
    <property type="match status" value="1"/>
</dbReference>
<evidence type="ECO:0000256" key="5">
    <source>
        <dbReference type="ARBA" id="ARBA00023136"/>
    </source>
</evidence>
<dbReference type="PANTHER" id="PTHR23128">
    <property type="entry name" value="SERPENTINE RECEPTOR, CLASS E (EPSILON)-RELATED"/>
    <property type="match status" value="1"/>
</dbReference>
<dbReference type="EMBL" id="CATQJA010002647">
    <property type="protein sequence ID" value="CAJ0576775.1"/>
    <property type="molecule type" value="Genomic_DNA"/>
</dbReference>
<evidence type="ECO:0000256" key="2">
    <source>
        <dbReference type="ARBA" id="ARBA00006803"/>
    </source>
</evidence>
<dbReference type="Proteomes" id="UP001177023">
    <property type="component" value="Unassembled WGS sequence"/>
</dbReference>